<organism evidence="3 4">
    <name type="scientific">Thalictrum thalictroides</name>
    <name type="common">Rue-anemone</name>
    <name type="synonym">Anemone thalictroides</name>
    <dbReference type="NCBI Taxonomy" id="46969"/>
    <lineage>
        <taxon>Eukaryota</taxon>
        <taxon>Viridiplantae</taxon>
        <taxon>Streptophyta</taxon>
        <taxon>Embryophyta</taxon>
        <taxon>Tracheophyta</taxon>
        <taxon>Spermatophyta</taxon>
        <taxon>Magnoliopsida</taxon>
        <taxon>Ranunculales</taxon>
        <taxon>Ranunculaceae</taxon>
        <taxon>Thalictroideae</taxon>
        <taxon>Thalictrum</taxon>
    </lineage>
</organism>
<reference evidence="3 4" key="1">
    <citation type="submission" date="2020-06" db="EMBL/GenBank/DDBJ databases">
        <title>Transcriptomic and genomic resources for Thalictrum thalictroides and T. hernandezii: Facilitating candidate gene discovery in an emerging model plant lineage.</title>
        <authorList>
            <person name="Arias T."/>
            <person name="Riano-Pachon D.M."/>
            <person name="Di Stilio V.S."/>
        </authorList>
    </citation>
    <scope>NUCLEOTIDE SEQUENCE [LARGE SCALE GENOMIC DNA]</scope>
    <source>
        <strain evidence="4">cv. WT478/WT964</strain>
        <tissue evidence="3">Leaves</tissue>
    </source>
</reference>
<evidence type="ECO:0000256" key="2">
    <source>
        <dbReference type="SAM" id="SignalP"/>
    </source>
</evidence>
<comment type="caution">
    <text evidence="3">The sequence shown here is derived from an EMBL/GenBank/DDBJ whole genome shotgun (WGS) entry which is preliminary data.</text>
</comment>
<dbReference type="Proteomes" id="UP000554482">
    <property type="component" value="Unassembled WGS sequence"/>
</dbReference>
<keyword evidence="4" id="KW-1185">Reference proteome</keyword>
<sequence length="108" mass="11871">MDLSSCLLLVLLIYGRTILQTSYVGKGYVTALSKEIITDDNNHILGDFDSSNGICHDEVSLKRSSRFTAPSPPIFNKGRNWVIAPPPFQPDQAPPPFQPIQAPPPSSY</sequence>
<evidence type="ECO:0000313" key="3">
    <source>
        <dbReference type="EMBL" id="KAF5182075.1"/>
    </source>
</evidence>
<accession>A0A7J6VCX4</accession>
<proteinExistence type="predicted"/>
<protein>
    <submittedName>
        <fullName evidence="3">Uncharacterized protein</fullName>
    </submittedName>
</protein>
<feature type="region of interest" description="Disordered" evidence="1">
    <location>
        <begin position="85"/>
        <end position="108"/>
    </location>
</feature>
<evidence type="ECO:0000313" key="4">
    <source>
        <dbReference type="Proteomes" id="UP000554482"/>
    </source>
</evidence>
<name>A0A7J6VCX4_THATH</name>
<dbReference type="AlphaFoldDB" id="A0A7J6VCX4"/>
<dbReference type="EMBL" id="JABWDY010035289">
    <property type="protein sequence ID" value="KAF5182075.1"/>
    <property type="molecule type" value="Genomic_DNA"/>
</dbReference>
<evidence type="ECO:0000256" key="1">
    <source>
        <dbReference type="SAM" id="MobiDB-lite"/>
    </source>
</evidence>
<keyword evidence="2" id="KW-0732">Signal</keyword>
<feature type="chain" id="PRO_5029803758" evidence="2">
    <location>
        <begin position="22"/>
        <end position="108"/>
    </location>
</feature>
<gene>
    <name evidence="3" type="ORF">FRX31_028340</name>
</gene>
<feature type="signal peptide" evidence="2">
    <location>
        <begin position="1"/>
        <end position="21"/>
    </location>
</feature>